<protein>
    <submittedName>
        <fullName evidence="3">Oxygen tolerance</fullName>
    </submittedName>
</protein>
<name>A0A1M5EMV8_9FLAO</name>
<dbReference type="OrthoDB" id="9807384at2"/>
<dbReference type="Proteomes" id="UP000184516">
    <property type="component" value="Unassembled WGS sequence"/>
</dbReference>
<keyword evidence="1" id="KW-1133">Transmembrane helix</keyword>
<evidence type="ECO:0000256" key="2">
    <source>
        <dbReference type="SAM" id="SignalP"/>
    </source>
</evidence>
<dbReference type="EMBL" id="FQWB01000001">
    <property type="protein sequence ID" value="SHF80623.1"/>
    <property type="molecule type" value="Genomic_DNA"/>
</dbReference>
<keyword evidence="4" id="KW-1185">Reference proteome</keyword>
<evidence type="ECO:0000313" key="3">
    <source>
        <dbReference type="EMBL" id="SHF80623.1"/>
    </source>
</evidence>
<feature type="signal peptide" evidence="2">
    <location>
        <begin position="1"/>
        <end position="16"/>
    </location>
</feature>
<feature type="chain" id="PRO_5012274011" evidence="2">
    <location>
        <begin position="17"/>
        <end position="551"/>
    </location>
</feature>
<keyword evidence="1" id="KW-0472">Membrane</keyword>
<feature type="transmembrane region" description="Helical" evidence="1">
    <location>
        <begin position="331"/>
        <end position="351"/>
    </location>
</feature>
<proteinExistence type="predicted"/>
<keyword evidence="1" id="KW-0812">Transmembrane</keyword>
<dbReference type="AlphaFoldDB" id="A0A1M5EMV8"/>
<gene>
    <name evidence="3" type="ORF">SAMN05443549_101406</name>
</gene>
<dbReference type="STRING" id="468056.SAMN05443549_101406"/>
<feature type="transmembrane region" description="Helical" evidence="1">
    <location>
        <begin position="145"/>
        <end position="166"/>
    </location>
</feature>
<evidence type="ECO:0000313" key="4">
    <source>
        <dbReference type="Proteomes" id="UP000184516"/>
    </source>
</evidence>
<reference evidence="4" key="1">
    <citation type="submission" date="2016-11" db="EMBL/GenBank/DDBJ databases">
        <authorList>
            <person name="Varghese N."/>
            <person name="Submissions S."/>
        </authorList>
    </citation>
    <scope>NUCLEOTIDE SEQUENCE [LARGE SCALE GENOMIC DNA]</scope>
    <source>
        <strain evidence="4">DSM 19978</strain>
    </source>
</reference>
<sequence length="551" mass="62726">MRKLILYFLFTATVFAQQKQVLTSIDTTKNKIGAEFKLTFKTSVDTSAKVVFPNLKNFGALEVIQSYPIDTIRKNDRYELIKKYGLTQFDSGRYTIPSVKILIDKKAYLSDSIKVEVADVPVDTLKQKMYDIKNIVAVEDTIGDWWKYLLALVLLACIGALAYWYYKKRQSVKIEEEVYKTPIEKATNLLNNLEKKELWQHGEVKEYYSELTDIVRNYIEEAIEIPAMESTTTELIEGLKGASLKKKMKLSKDTFDNLLSVLKQADLVKFAKSKPMDFEITEDRKKIERAIVTLDKAIPVIVETQDEMLLNEMQRQERLKRELEKQRKKRIVTAVVSVLLLVFTVTAFFVVTKGFDYVVDNVFGNSSKELLEGEWITSEYGSPIVRINTPKVLVRTDLKKILPKNGTALIKDMQSFAYGSFNDNFYIMVSTLQYKQEPSADGQAKETKIDLAKSLDGALQSLEAQGAQNMIVKQEDFETNEGGVKGIKGYGTFSKIDGESQSSAKFYYETLIFSQDGGLQQIIIVHEEGDKYANEISDKILSSVELQNAQQ</sequence>
<organism evidence="3 4">
    <name type="scientific">Flavobacterium fluvii</name>
    <dbReference type="NCBI Taxonomy" id="468056"/>
    <lineage>
        <taxon>Bacteria</taxon>
        <taxon>Pseudomonadati</taxon>
        <taxon>Bacteroidota</taxon>
        <taxon>Flavobacteriia</taxon>
        <taxon>Flavobacteriales</taxon>
        <taxon>Flavobacteriaceae</taxon>
        <taxon>Flavobacterium</taxon>
    </lineage>
</organism>
<dbReference type="RefSeq" id="WP_073367522.1">
    <property type="nucleotide sequence ID" value="NZ_FQWB01000001.1"/>
</dbReference>
<keyword evidence="2" id="KW-0732">Signal</keyword>
<evidence type="ECO:0000256" key="1">
    <source>
        <dbReference type="SAM" id="Phobius"/>
    </source>
</evidence>
<accession>A0A1M5EMV8</accession>